<proteinExistence type="predicted"/>
<feature type="coiled-coil region" evidence="1">
    <location>
        <begin position="227"/>
        <end position="263"/>
    </location>
</feature>
<feature type="compositionally biased region" description="Acidic residues" evidence="2">
    <location>
        <begin position="289"/>
        <end position="301"/>
    </location>
</feature>
<dbReference type="InterPro" id="IPR009730">
    <property type="entry name" value="MFAP1_C"/>
</dbReference>
<feature type="region of interest" description="Disordered" evidence="2">
    <location>
        <begin position="315"/>
        <end position="335"/>
    </location>
</feature>
<accession>A0A061QYR8</accession>
<evidence type="ECO:0000259" key="3">
    <source>
        <dbReference type="Pfam" id="PF06991"/>
    </source>
</evidence>
<feature type="region of interest" description="Disordered" evidence="2">
    <location>
        <begin position="1"/>
        <end position="226"/>
    </location>
</feature>
<dbReference type="Pfam" id="PF06991">
    <property type="entry name" value="MFAP1"/>
    <property type="match status" value="1"/>
</dbReference>
<protein>
    <submittedName>
        <fullName evidence="4">Microfibrillar-associated protein 1</fullName>
    </submittedName>
</protein>
<feature type="domain" description="Micro-fibrillar-associated protein 1 C-terminal" evidence="3">
    <location>
        <begin position="212"/>
        <end position="432"/>
    </location>
</feature>
<evidence type="ECO:0000313" key="4">
    <source>
        <dbReference type="EMBL" id="JAC65827.1"/>
    </source>
</evidence>
<reference evidence="4" key="1">
    <citation type="submission" date="2014-05" db="EMBL/GenBank/DDBJ databases">
        <title>The transcriptome of the halophilic microalga Tetraselmis sp. GSL018 isolated from the Great Salt Lake, Utah.</title>
        <authorList>
            <person name="Jinkerson R.E."/>
            <person name="D'Adamo S."/>
            <person name="Posewitz M.C."/>
        </authorList>
    </citation>
    <scope>NUCLEOTIDE SEQUENCE</scope>
    <source>
        <strain evidence="4">GSL018</strain>
    </source>
</reference>
<feature type="region of interest" description="Disordered" evidence="2">
    <location>
        <begin position="429"/>
        <end position="465"/>
    </location>
</feature>
<name>A0A061QYR8_9CHLO</name>
<keyword evidence="1" id="KW-0175">Coiled coil</keyword>
<feature type="compositionally biased region" description="Acidic residues" evidence="2">
    <location>
        <begin position="98"/>
        <end position="110"/>
    </location>
</feature>
<sequence>MSGVKAAVNPDDGKNQGRVEQTKVKRYWPGRAPDWAKEKEEEEGDEAVVLETEHEQSKTKIAAPVVVKKADDPRLQRLAASRAVRAPEVVRRRHRGSDEDEDEEDEEEDADVRRQRHHQEGGAEAEGGLDAPSEPAGRPELPGMGRPDSAGEGAGKDRDEEEEDEEAIAMRRQMLKARLREQQQEEAEAAEVAPIGEDDEESAEESEYETDSDEEEDERQMLKPVFVSKAERETIKERERLEAAEAEAAAERAKVRAEERKAETRDIVIETIRKEVEAENAAPAKDEADVATDDDDDEEAEFEAWKQRELRRIKRERDAKEAAEKEAAERERLRNMTEEERAAWELANPKVEPHKEKKKWRFMQKYWHKGAYFQESSDGKDRTGVDEIFRRDFSAPTGEDKMDKSILPQVMQVKNFGRSGRSKWTHLVNEDTTDWSAPRAEMIPRGKIGRASDLPEFSKPKKLRT</sequence>
<feature type="compositionally biased region" description="Basic and acidic residues" evidence="2">
    <location>
        <begin position="11"/>
        <end position="23"/>
    </location>
</feature>
<dbReference type="PANTHER" id="PTHR15327">
    <property type="entry name" value="MICROFIBRIL-ASSOCIATED PROTEIN"/>
    <property type="match status" value="1"/>
</dbReference>
<dbReference type="AlphaFoldDB" id="A0A061QYR8"/>
<feature type="compositionally biased region" description="Acidic residues" evidence="2">
    <location>
        <begin position="196"/>
        <end position="218"/>
    </location>
</feature>
<feature type="region of interest" description="Disordered" evidence="2">
    <location>
        <begin position="278"/>
        <end position="301"/>
    </location>
</feature>
<organism evidence="4">
    <name type="scientific">Tetraselmis sp. GSL018</name>
    <dbReference type="NCBI Taxonomy" id="582737"/>
    <lineage>
        <taxon>Eukaryota</taxon>
        <taxon>Viridiplantae</taxon>
        <taxon>Chlorophyta</taxon>
        <taxon>core chlorophytes</taxon>
        <taxon>Chlorodendrophyceae</taxon>
        <taxon>Chlorodendrales</taxon>
        <taxon>Chlorodendraceae</taxon>
        <taxon>Tetraselmis</taxon>
    </lineage>
</organism>
<evidence type="ECO:0000256" key="1">
    <source>
        <dbReference type="SAM" id="Coils"/>
    </source>
</evidence>
<gene>
    <name evidence="4" type="primary">MFAP1</name>
    <name evidence="4" type="ORF">TSPGSL018_15165</name>
</gene>
<dbReference type="EMBL" id="GBEZ01020877">
    <property type="protein sequence ID" value="JAC65827.1"/>
    <property type="molecule type" value="Transcribed_RNA"/>
</dbReference>
<dbReference type="InterPro" id="IPR033194">
    <property type="entry name" value="MFAP1"/>
</dbReference>
<evidence type="ECO:0000256" key="2">
    <source>
        <dbReference type="SAM" id="MobiDB-lite"/>
    </source>
</evidence>